<dbReference type="EMBL" id="SMOL01000781">
    <property type="protein sequence ID" value="KAB2596149.1"/>
    <property type="molecule type" value="Genomic_DNA"/>
</dbReference>
<comment type="caution">
    <text evidence="1">The sequence shown here is derived from an EMBL/GenBank/DDBJ whole genome shotgun (WGS) entry which is preliminary data.</text>
</comment>
<reference evidence="1 2" key="1">
    <citation type="submission" date="2019-09" db="EMBL/GenBank/DDBJ databases">
        <authorList>
            <person name="Ou C."/>
        </authorList>
    </citation>
    <scope>NUCLEOTIDE SEQUENCE [LARGE SCALE GENOMIC DNA]</scope>
    <source>
        <strain evidence="1">S2</strain>
        <tissue evidence="1">Leaf</tissue>
    </source>
</reference>
<evidence type="ECO:0000313" key="2">
    <source>
        <dbReference type="Proteomes" id="UP000327157"/>
    </source>
</evidence>
<dbReference type="AlphaFoldDB" id="A0A5N5EZ30"/>
<proteinExistence type="predicted"/>
<organism evidence="1 2">
    <name type="scientific">Pyrus ussuriensis x Pyrus communis</name>
    <dbReference type="NCBI Taxonomy" id="2448454"/>
    <lineage>
        <taxon>Eukaryota</taxon>
        <taxon>Viridiplantae</taxon>
        <taxon>Streptophyta</taxon>
        <taxon>Embryophyta</taxon>
        <taxon>Tracheophyta</taxon>
        <taxon>Spermatophyta</taxon>
        <taxon>Magnoliopsida</taxon>
        <taxon>eudicotyledons</taxon>
        <taxon>Gunneridae</taxon>
        <taxon>Pentapetalae</taxon>
        <taxon>rosids</taxon>
        <taxon>fabids</taxon>
        <taxon>Rosales</taxon>
        <taxon>Rosaceae</taxon>
        <taxon>Amygdaloideae</taxon>
        <taxon>Maleae</taxon>
        <taxon>Pyrus</taxon>
    </lineage>
</organism>
<reference evidence="2" key="2">
    <citation type="submission" date="2019-10" db="EMBL/GenBank/DDBJ databases">
        <title>A de novo genome assembly of a pear dwarfing rootstock.</title>
        <authorList>
            <person name="Wang F."/>
            <person name="Wang J."/>
            <person name="Li S."/>
            <person name="Zhang Y."/>
            <person name="Fang M."/>
            <person name="Ma L."/>
            <person name="Zhao Y."/>
            <person name="Jiang S."/>
        </authorList>
    </citation>
    <scope>NUCLEOTIDE SEQUENCE [LARGE SCALE GENOMIC DNA]</scope>
</reference>
<name>A0A5N5EZ30_9ROSA</name>
<keyword evidence="2" id="KW-1185">Reference proteome</keyword>
<sequence length="89" mass="9574">MARQLVSLNSSTESNDIAGNAKCGNDIVVSMSQKDLKHVNNNDRGDENGGVLGSCDMVENATNCSNVTPLCDSRRILLKSFSAPKCHEF</sequence>
<protein>
    <submittedName>
        <fullName evidence="1">Uncharacterized protein</fullName>
    </submittedName>
</protein>
<evidence type="ECO:0000313" key="1">
    <source>
        <dbReference type="EMBL" id="KAB2596149.1"/>
    </source>
</evidence>
<dbReference type="Proteomes" id="UP000327157">
    <property type="component" value="Chromosome 7"/>
</dbReference>
<gene>
    <name evidence="1" type="ORF">D8674_031599</name>
</gene>
<accession>A0A5N5EZ30</accession>
<reference evidence="1 2" key="3">
    <citation type="submission" date="2019-11" db="EMBL/GenBank/DDBJ databases">
        <title>A de novo genome assembly of a pear dwarfing rootstock.</title>
        <authorList>
            <person name="Wang F."/>
            <person name="Wang J."/>
            <person name="Li S."/>
            <person name="Zhang Y."/>
            <person name="Fang M."/>
            <person name="Ma L."/>
            <person name="Zhao Y."/>
            <person name="Jiang S."/>
        </authorList>
    </citation>
    <scope>NUCLEOTIDE SEQUENCE [LARGE SCALE GENOMIC DNA]</scope>
    <source>
        <strain evidence="1">S2</strain>
        <tissue evidence="1">Leaf</tissue>
    </source>
</reference>